<dbReference type="SUPFAM" id="SSF52540">
    <property type="entry name" value="P-loop containing nucleoside triphosphate hydrolases"/>
    <property type="match status" value="1"/>
</dbReference>
<dbReference type="PANTHER" id="PTHR34301">
    <property type="entry name" value="DNA-BINDING PROTEIN-RELATED"/>
    <property type="match status" value="1"/>
</dbReference>
<evidence type="ECO:0000313" key="3">
    <source>
        <dbReference type="Proteomes" id="UP000245638"/>
    </source>
</evidence>
<dbReference type="PANTHER" id="PTHR34301:SF8">
    <property type="entry name" value="ATPASE DOMAIN-CONTAINING PROTEIN"/>
    <property type="match status" value="1"/>
</dbReference>
<dbReference type="GO" id="GO:0005524">
    <property type="term" value="F:ATP binding"/>
    <property type="evidence" value="ECO:0007669"/>
    <property type="project" value="InterPro"/>
</dbReference>
<dbReference type="InterPro" id="IPR011579">
    <property type="entry name" value="ATPase_dom"/>
</dbReference>
<accession>A0A2T9X2E9</accession>
<dbReference type="Proteomes" id="UP000245638">
    <property type="component" value="Unassembled WGS sequence"/>
</dbReference>
<evidence type="ECO:0000313" key="2">
    <source>
        <dbReference type="EMBL" id="PVU74249.1"/>
    </source>
</evidence>
<dbReference type="InterPro" id="IPR027417">
    <property type="entry name" value="P-loop_NTPase"/>
</dbReference>
<gene>
    <name evidence="2" type="ORF">DDW13_08185</name>
</gene>
<dbReference type="Pfam" id="PF01637">
    <property type="entry name" value="ATPase_2"/>
    <property type="match status" value="1"/>
</dbReference>
<organism evidence="2 3">
    <name type="scientific">Acidianus hospitalis</name>
    <dbReference type="NCBI Taxonomy" id="563177"/>
    <lineage>
        <taxon>Archaea</taxon>
        <taxon>Thermoproteota</taxon>
        <taxon>Thermoprotei</taxon>
        <taxon>Sulfolobales</taxon>
        <taxon>Sulfolobaceae</taxon>
        <taxon>Acidianus</taxon>
    </lineage>
</organism>
<dbReference type="Gene3D" id="3.40.50.300">
    <property type="entry name" value="P-loop containing nucleotide triphosphate hydrolases"/>
    <property type="match status" value="1"/>
</dbReference>
<protein>
    <recommendedName>
        <fullName evidence="1">ATPase domain-containing protein</fullName>
    </recommendedName>
</protein>
<dbReference type="AlphaFoldDB" id="A0A2T9X2E9"/>
<dbReference type="EMBL" id="QEFD01000231">
    <property type="protein sequence ID" value="PVU74249.1"/>
    <property type="molecule type" value="Genomic_DNA"/>
</dbReference>
<name>A0A2T9X2E9_9CREN</name>
<sequence>MGGKVTFTTRPRERLEEIYDREEEIKQLVELLKKNEWVALLGSRMSGKTSLAKAVSHSLDSRVVYVDLIKSKNLLDVLTRIYQAMPLDVISRIKENFSFIGLGPVKVKIKQKITPKIEELIKSLCDKRTILILDEIQDVKAGINHLIPVFHRLLNTCPNLSIIFTGSEIGLMKTLLEQKGEQPLAGEIRLRLL</sequence>
<feature type="domain" description="ATPase" evidence="1">
    <location>
        <begin position="19"/>
        <end position="181"/>
    </location>
</feature>
<comment type="caution">
    <text evidence="2">The sequence shown here is derived from an EMBL/GenBank/DDBJ whole genome shotgun (WGS) entry which is preliminary data.</text>
</comment>
<reference evidence="2 3" key="1">
    <citation type="journal article" date="2015" name="Appl. Environ. Microbiol.">
        <title>Nanoarchaeota, Their Sulfolobales Host, and Nanoarchaeota Virus Distribution across Yellowstone National Park Hot Springs.</title>
        <authorList>
            <person name="Munson-McGee J.H."/>
            <person name="Field E.K."/>
            <person name="Bateson M."/>
            <person name="Rooney C."/>
            <person name="Stepanauskas R."/>
            <person name="Young M.J."/>
        </authorList>
    </citation>
    <scope>NUCLEOTIDE SEQUENCE [LARGE SCALE GENOMIC DNA]</scope>
    <source>
        <strain evidence="2">SCGC AC-742_N10</strain>
    </source>
</reference>
<proteinExistence type="predicted"/>
<evidence type="ECO:0000259" key="1">
    <source>
        <dbReference type="Pfam" id="PF01637"/>
    </source>
</evidence>